<comment type="subcellular location">
    <subcellularLocation>
        <location evidence="1">Cell membrane</location>
        <topology evidence="1">Multi-pass membrane protein</topology>
    </subcellularLocation>
</comment>
<organism evidence="11 12">
    <name type="scientific">Cytobacillus oceanisediminis</name>
    <dbReference type="NCBI Taxonomy" id="665099"/>
    <lineage>
        <taxon>Bacteria</taxon>
        <taxon>Bacillati</taxon>
        <taxon>Bacillota</taxon>
        <taxon>Bacilli</taxon>
        <taxon>Bacillales</taxon>
        <taxon>Bacillaceae</taxon>
        <taxon>Cytobacillus</taxon>
    </lineage>
</organism>
<feature type="transmembrane region" description="Helical" evidence="9">
    <location>
        <begin position="12"/>
        <end position="30"/>
    </location>
</feature>
<evidence type="ECO:0000256" key="7">
    <source>
        <dbReference type="ARBA" id="ARBA00023136"/>
    </source>
</evidence>
<keyword evidence="2" id="KW-0813">Transport</keyword>
<evidence type="ECO:0000256" key="2">
    <source>
        <dbReference type="ARBA" id="ARBA00022448"/>
    </source>
</evidence>
<evidence type="ECO:0000256" key="9">
    <source>
        <dbReference type="SAM" id="Phobius"/>
    </source>
</evidence>
<keyword evidence="7 9" id="KW-0472">Membrane</keyword>
<dbReference type="Pfam" id="PF03553">
    <property type="entry name" value="Na_H_antiporter"/>
    <property type="match status" value="1"/>
</dbReference>
<feature type="transmembrane region" description="Helical" evidence="9">
    <location>
        <begin position="192"/>
        <end position="213"/>
    </location>
</feature>
<feature type="transmembrane region" description="Helical" evidence="9">
    <location>
        <begin position="430"/>
        <end position="449"/>
    </location>
</feature>
<dbReference type="RefSeq" id="WP_181396115.1">
    <property type="nucleotide sequence ID" value="NZ_QGTW01000016.1"/>
</dbReference>
<evidence type="ECO:0000256" key="3">
    <source>
        <dbReference type="ARBA" id="ARBA00022449"/>
    </source>
</evidence>
<evidence type="ECO:0000256" key="8">
    <source>
        <dbReference type="ARBA" id="ARBA00038435"/>
    </source>
</evidence>
<evidence type="ECO:0000256" key="6">
    <source>
        <dbReference type="ARBA" id="ARBA00022989"/>
    </source>
</evidence>
<feature type="domain" description="Na+/H+ antiporter NhaC-like C-terminal" evidence="10">
    <location>
        <begin position="159"/>
        <end position="452"/>
    </location>
</feature>
<dbReference type="Proteomes" id="UP000247150">
    <property type="component" value="Unassembled WGS sequence"/>
</dbReference>
<dbReference type="PANTHER" id="PTHR33451:SF3">
    <property type="entry name" value="MALATE-2H(+)_NA(+)-LACTATE ANTIPORTER"/>
    <property type="match status" value="1"/>
</dbReference>
<keyword evidence="3" id="KW-0050">Antiport</keyword>
<dbReference type="GO" id="GO:0005886">
    <property type="term" value="C:plasma membrane"/>
    <property type="evidence" value="ECO:0007669"/>
    <property type="project" value="UniProtKB-SubCell"/>
</dbReference>
<feature type="transmembrane region" description="Helical" evidence="9">
    <location>
        <begin position="311"/>
        <end position="339"/>
    </location>
</feature>
<dbReference type="EMBL" id="QGTW01000016">
    <property type="protein sequence ID" value="PWW20268.1"/>
    <property type="molecule type" value="Genomic_DNA"/>
</dbReference>
<dbReference type="InterPro" id="IPR018461">
    <property type="entry name" value="Na/H_Antiport_NhaC-like_C"/>
</dbReference>
<dbReference type="PANTHER" id="PTHR33451">
    <property type="entry name" value="MALATE-2H(+)/NA(+)-LACTATE ANTIPORTER"/>
    <property type="match status" value="1"/>
</dbReference>
<dbReference type="InterPro" id="IPR004770">
    <property type="entry name" value="Na/H_antiport_NhaC"/>
</dbReference>
<keyword evidence="6 9" id="KW-1133">Transmembrane helix</keyword>
<keyword evidence="5 9" id="KW-0812">Transmembrane</keyword>
<feature type="transmembrane region" description="Helical" evidence="9">
    <location>
        <begin position="233"/>
        <end position="253"/>
    </location>
</feature>
<name>A0A2V2ZK38_9BACI</name>
<evidence type="ECO:0000313" key="11">
    <source>
        <dbReference type="EMBL" id="PWW20268.1"/>
    </source>
</evidence>
<dbReference type="NCBIfam" id="TIGR00931">
    <property type="entry name" value="antiport_nhaC"/>
    <property type="match status" value="1"/>
</dbReference>
<evidence type="ECO:0000256" key="1">
    <source>
        <dbReference type="ARBA" id="ARBA00004651"/>
    </source>
</evidence>
<comment type="similarity">
    <text evidence="8">Belongs to the NhaC Na(+)/H(+) (TC 2.A.35) antiporter family.</text>
</comment>
<accession>A0A2V2ZK38</accession>
<feature type="transmembrane region" description="Helical" evidence="9">
    <location>
        <begin position="66"/>
        <end position="88"/>
    </location>
</feature>
<sequence length="486" mass="51431">MQKKKTPSLGVALIPIIAMAVFLFAGIFMFEADPHVPLILSSMVAAIVSMYLGYTWSELEKGIIKAVSLSLQALLILMIIGTIIGTWLAGGIVPTMIYYGLEILPPAYFLPAAAVICSIVAIASGNAWTAAGTIGIAIMGVGVGLGVNPAMVAGAVISGCYFGDKISPLSETTNMAPGITGVALFDHIRHMLYTTIPALIISVVIYFFLGLSLNSKGAGVDKIEGLQQNLSDIFTISPWLLIVPVVVLGLIAMKTPAIPGLIIGSLLGALVAVFVQGTAVADIFAIMIYGFEKETGNEVLNNLLNNGGTEAMMYTVSLVMIAMSFGGILETSGVLGVIVTSLLKLAKSTGSLIATTVATCITTNVVACDQYLSILIPGRMYVSAYRKRGLHPKNLSRSLEDAGTMTSPLVPWNTCGAFMAATLGVSTFQYAPYAFLCIISPLIAILYGFTGFKIEKLSQEDIDRFEMIENESNKPFEGDVKHISSL</sequence>
<evidence type="ECO:0000259" key="10">
    <source>
        <dbReference type="Pfam" id="PF03553"/>
    </source>
</evidence>
<evidence type="ECO:0000256" key="5">
    <source>
        <dbReference type="ARBA" id="ARBA00022692"/>
    </source>
</evidence>
<feature type="transmembrane region" description="Helical" evidence="9">
    <location>
        <begin position="36"/>
        <end position="54"/>
    </location>
</feature>
<dbReference type="AlphaFoldDB" id="A0A2V2ZK38"/>
<dbReference type="GO" id="GO:0015297">
    <property type="term" value="F:antiporter activity"/>
    <property type="evidence" value="ECO:0007669"/>
    <property type="project" value="UniProtKB-KW"/>
</dbReference>
<protein>
    <submittedName>
        <fullName evidence="11">NhaC family Na+:H+ antiporter</fullName>
    </submittedName>
</protein>
<proteinExistence type="inferred from homology"/>
<feature type="transmembrane region" description="Helical" evidence="9">
    <location>
        <begin position="265"/>
        <end position="291"/>
    </location>
</feature>
<evidence type="ECO:0000256" key="4">
    <source>
        <dbReference type="ARBA" id="ARBA00022475"/>
    </source>
</evidence>
<gene>
    <name evidence="11" type="ORF">DFO73_11683</name>
</gene>
<evidence type="ECO:0000313" key="12">
    <source>
        <dbReference type="Proteomes" id="UP000247150"/>
    </source>
</evidence>
<feature type="transmembrane region" description="Helical" evidence="9">
    <location>
        <begin position="108"/>
        <end position="129"/>
    </location>
</feature>
<keyword evidence="4" id="KW-1003">Cell membrane</keyword>
<reference evidence="11 12" key="1">
    <citation type="submission" date="2018-05" db="EMBL/GenBank/DDBJ databases">
        <title>Freshwater and sediment microbial communities from various areas in North America, analyzing microbe dynamics in response to fracking.</title>
        <authorList>
            <person name="Lamendella R."/>
        </authorList>
    </citation>
    <scope>NUCLEOTIDE SEQUENCE [LARGE SCALE GENOMIC DNA]</scope>
    <source>
        <strain evidence="11 12">15_TX</strain>
    </source>
</reference>
<dbReference type="InterPro" id="IPR052180">
    <property type="entry name" value="NhaC_Na-H+_Antiporter"/>
</dbReference>
<comment type="caution">
    <text evidence="11">The sequence shown here is derived from an EMBL/GenBank/DDBJ whole genome shotgun (WGS) entry which is preliminary data.</text>
</comment>